<dbReference type="Gene3D" id="2.130.10.10">
    <property type="entry name" value="YVTN repeat-like/Quinoprotein amine dehydrogenase"/>
    <property type="match status" value="1"/>
</dbReference>
<keyword evidence="5" id="KW-1185">Reference proteome</keyword>
<protein>
    <submittedName>
        <fullName evidence="4">Uncharacterized protein</fullName>
    </submittedName>
</protein>
<dbReference type="PROSITE" id="PS50294">
    <property type="entry name" value="WD_REPEATS_REGION"/>
    <property type="match status" value="2"/>
</dbReference>
<gene>
    <name evidence="4" type="ORF">PILCRDRAFT_43537</name>
</gene>
<reference evidence="5" key="2">
    <citation type="submission" date="2015-01" db="EMBL/GenBank/DDBJ databases">
        <title>Evolutionary Origins and Diversification of the Mycorrhizal Mutualists.</title>
        <authorList>
            <consortium name="DOE Joint Genome Institute"/>
            <consortium name="Mycorrhizal Genomics Consortium"/>
            <person name="Kohler A."/>
            <person name="Kuo A."/>
            <person name="Nagy L.G."/>
            <person name="Floudas D."/>
            <person name="Copeland A."/>
            <person name="Barry K.W."/>
            <person name="Cichocki N."/>
            <person name="Veneault-Fourrey C."/>
            <person name="LaButti K."/>
            <person name="Lindquist E.A."/>
            <person name="Lipzen A."/>
            <person name="Lundell T."/>
            <person name="Morin E."/>
            <person name="Murat C."/>
            <person name="Riley R."/>
            <person name="Ohm R."/>
            <person name="Sun H."/>
            <person name="Tunlid A."/>
            <person name="Henrissat B."/>
            <person name="Grigoriev I.V."/>
            <person name="Hibbett D.S."/>
            <person name="Martin F."/>
        </authorList>
    </citation>
    <scope>NUCLEOTIDE SEQUENCE [LARGE SCALE GENOMIC DNA]</scope>
    <source>
        <strain evidence="5">F 1598</strain>
    </source>
</reference>
<accession>A0A0C3C7S1</accession>
<dbReference type="SMART" id="SM00320">
    <property type="entry name" value="WD40"/>
    <property type="match status" value="2"/>
</dbReference>
<dbReference type="STRING" id="765440.A0A0C3C7S1"/>
<proteinExistence type="predicted"/>
<dbReference type="PANTHER" id="PTHR44129">
    <property type="entry name" value="WD REPEAT-CONTAINING PROTEIN POP1"/>
    <property type="match status" value="1"/>
</dbReference>
<reference evidence="4 5" key="1">
    <citation type="submission" date="2014-04" db="EMBL/GenBank/DDBJ databases">
        <authorList>
            <consortium name="DOE Joint Genome Institute"/>
            <person name="Kuo A."/>
            <person name="Tarkka M."/>
            <person name="Buscot F."/>
            <person name="Kohler A."/>
            <person name="Nagy L.G."/>
            <person name="Floudas D."/>
            <person name="Copeland A."/>
            <person name="Barry K.W."/>
            <person name="Cichocki N."/>
            <person name="Veneault-Fourrey C."/>
            <person name="LaButti K."/>
            <person name="Lindquist E.A."/>
            <person name="Lipzen A."/>
            <person name="Lundell T."/>
            <person name="Morin E."/>
            <person name="Murat C."/>
            <person name="Sun H."/>
            <person name="Tunlid A."/>
            <person name="Henrissat B."/>
            <person name="Grigoriev I.V."/>
            <person name="Hibbett D.S."/>
            <person name="Martin F."/>
            <person name="Nordberg H.P."/>
            <person name="Cantor M.N."/>
            <person name="Hua S.X."/>
        </authorList>
    </citation>
    <scope>NUCLEOTIDE SEQUENCE [LARGE SCALE GENOMIC DNA]</scope>
    <source>
        <strain evidence="4 5">F 1598</strain>
    </source>
</reference>
<evidence type="ECO:0000313" key="4">
    <source>
        <dbReference type="EMBL" id="KIM85737.1"/>
    </source>
</evidence>
<organism evidence="4 5">
    <name type="scientific">Piloderma croceum (strain F 1598)</name>
    <dbReference type="NCBI Taxonomy" id="765440"/>
    <lineage>
        <taxon>Eukaryota</taxon>
        <taxon>Fungi</taxon>
        <taxon>Dikarya</taxon>
        <taxon>Basidiomycota</taxon>
        <taxon>Agaricomycotina</taxon>
        <taxon>Agaricomycetes</taxon>
        <taxon>Agaricomycetidae</taxon>
        <taxon>Atheliales</taxon>
        <taxon>Atheliaceae</taxon>
        <taxon>Piloderma</taxon>
    </lineage>
</organism>
<feature type="non-terminal residue" evidence="4">
    <location>
        <position position="1"/>
    </location>
</feature>
<sequence length="75" mass="8098">LEGHDDAVIAVIFSPDGKVIATGSRDHTIRIWDVMSGAQVLAPLRGHNSEVRSLAFSPDGQQIVSGFLDGTIRLW</sequence>
<feature type="non-terminal residue" evidence="4">
    <location>
        <position position="75"/>
    </location>
</feature>
<dbReference type="InterPro" id="IPR001680">
    <property type="entry name" value="WD40_rpt"/>
</dbReference>
<dbReference type="Proteomes" id="UP000054166">
    <property type="component" value="Unassembled WGS sequence"/>
</dbReference>
<dbReference type="InterPro" id="IPR015943">
    <property type="entry name" value="WD40/YVTN_repeat-like_dom_sf"/>
</dbReference>
<dbReference type="InParanoid" id="A0A0C3C7S1"/>
<feature type="repeat" description="WD" evidence="3">
    <location>
        <begin position="44"/>
        <end position="75"/>
    </location>
</feature>
<name>A0A0C3C7S1_PILCF</name>
<dbReference type="EMBL" id="KN832984">
    <property type="protein sequence ID" value="KIM85737.1"/>
    <property type="molecule type" value="Genomic_DNA"/>
</dbReference>
<dbReference type="InterPro" id="IPR036322">
    <property type="entry name" value="WD40_repeat_dom_sf"/>
</dbReference>
<dbReference type="SUPFAM" id="SSF50978">
    <property type="entry name" value="WD40 repeat-like"/>
    <property type="match status" value="1"/>
</dbReference>
<dbReference type="AlphaFoldDB" id="A0A0C3C7S1"/>
<dbReference type="HOGENOM" id="CLU_000288_57_30_1"/>
<evidence type="ECO:0000256" key="1">
    <source>
        <dbReference type="ARBA" id="ARBA00022574"/>
    </source>
</evidence>
<keyword evidence="2" id="KW-0677">Repeat</keyword>
<dbReference type="InterPro" id="IPR050349">
    <property type="entry name" value="WD_LIS1/nudF_dynein_reg"/>
</dbReference>
<keyword evidence="1 3" id="KW-0853">WD repeat</keyword>
<evidence type="ECO:0000256" key="2">
    <source>
        <dbReference type="ARBA" id="ARBA00022737"/>
    </source>
</evidence>
<evidence type="ECO:0000313" key="5">
    <source>
        <dbReference type="Proteomes" id="UP000054166"/>
    </source>
</evidence>
<dbReference type="OrthoDB" id="3267146at2759"/>
<feature type="repeat" description="WD" evidence="3">
    <location>
        <begin position="1"/>
        <end position="42"/>
    </location>
</feature>
<dbReference type="Pfam" id="PF00400">
    <property type="entry name" value="WD40"/>
    <property type="match status" value="2"/>
</dbReference>
<dbReference type="PROSITE" id="PS50082">
    <property type="entry name" value="WD_REPEATS_2"/>
    <property type="match status" value="2"/>
</dbReference>
<evidence type="ECO:0000256" key="3">
    <source>
        <dbReference type="PROSITE-ProRule" id="PRU00221"/>
    </source>
</evidence>
<dbReference type="PROSITE" id="PS00678">
    <property type="entry name" value="WD_REPEATS_1"/>
    <property type="match status" value="1"/>
</dbReference>
<dbReference type="InterPro" id="IPR019775">
    <property type="entry name" value="WD40_repeat_CS"/>
</dbReference>